<organism evidence="1 2">
    <name type="scientific">Aristolochia fimbriata</name>
    <name type="common">White veined hardy Dutchman's pipe vine</name>
    <dbReference type="NCBI Taxonomy" id="158543"/>
    <lineage>
        <taxon>Eukaryota</taxon>
        <taxon>Viridiplantae</taxon>
        <taxon>Streptophyta</taxon>
        <taxon>Embryophyta</taxon>
        <taxon>Tracheophyta</taxon>
        <taxon>Spermatophyta</taxon>
        <taxon>Magnoliopsida</taxon>
        <taxon>Magnoliidae</taxon>
        <taxon>Piperales</taxon>
        <taxon>Aristolochiaceae</taxon>
        <taxon>Aristolochia</taxon>
    </lineage>
</organism>
<gene>
    <name evidence="1" type="ORF">H6P81_008787</name>
</gene>
<name>A0AAV7EIZ8_ARIFI</name>
<evidence type="ECO:0000313" key="2">
    <source>
        <dbReference type="Proteomes" id="UP000825729"/>
    </source>
</evidence>
<protein>
    <submittedName>
        <fullName evidence="1">Uncharacterized protein</fullName>
    </submittedName>
</protein>
<proteinExistence type="predicted"/>
<sequence length="212" mass="23053">MPEVSFSTGQTPTAESRLALDGLASVDDRSTLEFSIGALIDIKIVNDLESIISPNTPKPSNSRRWRVEGLKAAVKVVVILRSESQSAFVSLLANTCTHYRRRSTEHPLRSVLTLLGSAALFGGGRGGEPLKPLQAVEVLEQLPTTDFFPPFDSSNRLPTVSPLLRFTTLNYAEILKASNGFFDGRFSPTGKRGNVSPVCLMVGATPRYVARY</sequence>
<dbReference type="EMBL" id="JAINDJ010000004">
    <property type="protein sequence ID" value="KAG9448822.1"/>
    <property type="molecule type" value="Genomic_DNA"/>
</dbReference>
<keyword evidence="2" id="KW-1185">Reference proteome</keyword>
<dbReference type="AlphaFoldDB" id="A0AAV7EIZ8"/>
<dbReference type="Proteomes" id="UP000825729">
    <property type="component" value="Unassembled WGS sequence"/>
</dbReference>
<evidence type="ECO:0000313" key="1">
    <source>
        <dbReference type="EMBL" id="KAG9448822.1"/>
    </source>
</evidence>
<accession>A0AAV7EIZ8</accession>
<reference evidence="1 2" key="1">
    <citation type="submission" date="2021-07" db="EMBL/GenBank/DDBJ databases">
        <title>The Aristolochia fimbriata genome: insights into angiosperm evolution, floral development and chemical biosynthesis.</title>
        <authorList>
            <person name="Jiao Y."/>
        </authorList>
    </citation>
    <scope>NUCLEOTIDE SEQUENCE [LARGE SCALE GENOMIC DNA]</scope>
    <source>
        <strain evidence="1">IBCAS-2021</strain>
        <tissue evidence="1">Leaf</tissue>
    </source>
</reference>
<comment type="caution">
    <text evidence="1">The sequence shown here is derived from an EMBL/GenBank/DDBJ whole genome shotgun (WGS) entry which is preliminary data.</text>
</comment>